<keyword evidence="2" id="KW-1185">Reference proteome</keyword>
<feature type="compositionally biased region" description="Acidic residues" evidence="1">
    <location>
        <begin position="45"/>
        <end position="63"/>
    </location>
</feature>
<sequence length="142" mass="16184">MVNNQCLNQKLDKLIQEVECLKDMFKENVTETVENNENIQKDDNNDGGEGDTDNENDNNEVDTDVTNQIDFDGNDETENEGQEGGQNDLLDDVVYSTALLNEVDKFKKEAIKMKSTNNTFYIRGKDDHGHNIIMYLPLMMIA</sequence>
<evidence type="ECO:0000313" key="2">
    <source>
        <dbReference type="Proteomes" id="UP001652600"/>
    </source>
</evidence>
<feature type="region of interest" description="Disordered" evidence="1">
    <location>
        <begin position="31"/>
        <end position="89"/>
    </location>
</feature>
<protein>
    <submittedName>
        <fullName evidence="3">Uncharacterized protein LOC127148452</fullName>
    </submittedName>
</protein>
<gene>
    <name evidence="3" type="primary">LOC127148452</name>
</gene>
<feature type="compositionally biased region" description="Acidic residues" evidence="1">
    <location>
        <begin position="72"/>
        <end position="81"/>
    </location>
</feature>
<dbReference type="GeneID" id="127148452"/>
<dbReference type="Proteomes" id="UP001652600">
    <property type="component" value="Chromosome 1"/>
</dbReference>
<name>A0ABM3KJV1_CUCME</name>
<accession>A0ABM3KJV1</accession>
<organism evidence="2 3">
    <name type="scientific">Cucumis melo</name>
    <name type="common">Muskmelon</name>
    <dbReference type="NCBI Taxonomy" id="3656"/>
    <lineage>
        <taxon>Eukaryota</taxon>
        <taxon>Viridiplantae</taxon>
        <taxon>Streptophyta</taxon>
        <taxon>Embryophyta</taxon>
        <taxon>Tracheophyta</taxon>
        <taxon>Spermatophyta</taxon>
        <taxon>Magnoliopsida</taxon>
        <taxon>eudicotyledons</taxon>
        <taxon>Gunneridae</taxon>
        <taxon>Pentapetalae</taxon>
        <taxon>rosids</taxon>
        <taxon>fabids</taxon>
        <taxon>Cucurbitales</taxon>
        <taxon>Cucurbitaceae</taxon>
        <taxon>Benincaseae</taxon>
        <taxon>Cucumis</taxon>
    </lineage>
</organism>
<proteinExistence type="predicted"/>
<dbReference type="RefSeq" id="XP_050938069.1">
    <property type="nucleotide sequence ID" value="XM_051082112.1"/>
</dbReference>
<evidence type="ECO:0000313" key="3">
    <source>
        <dbReference type="RefSeq" id="XP_050938069.1"/>
    </source>
</evidence>
<reference evidence="3" key="2">
    <citation type="submission" date="2025-08" db="UniProtKB">
        <authorList>
            <consortium name="RefSeq"/>
        </authorList>
    </citation>
    <scope>IDENTIFICATION</scope>
    <source>
        <tissue evidence="3">Stem</tissue>
    </source>
</reference>
<evidence type="ECO:0000256" key="1">
    <source>
        <dbReference type="SAM" id="MobiDB-lite"/>
    </source>
</evidence>
<reference evidence="2" key="1">
    <citation type="submission" date="2025-05" db="UniProtKB">
        <authorList>
            <consortium name="RefSeq"/>
        </authorList>
    </citation>
    <scope>NUCLEOTIDE SEQUENCE [LARGE SCALE GENOMIC DNA]</scope>
</reference>